<dbReference type="SUPFAM" id="SSF47823">
    <property type="entry name" value="lambda integrase-like, N-terminal domain"/>
    <property type="match status" value="1"/>
</dbReference>
<comment type="subunit">
    <text evidence="11">Forms a cyclic heterotetrameric complex composed of two molecules of XerC and two molecules of XerD.</text>
</comment>
<name>A0A0P1LVU2_9BACT</name>
<dbReference type="NCBIfam" id="NF001399">
    <property type="entry name" value="PRK00283.1"/>
    <property type="match status" value="1"/>
</dbReference>
<feature type="active site" evidence="11">
    <location>
        <position position="167"/>
    </location>
</feature>
<keyword evidence="10 11" id="KW-0131">Cell cycle</keyword>
<evidence type="ECO:0000256" key="2">
    <source>
        <dbReference type="ARBA" id="ARBA00010450"/>
    </source>
</evidence>
<proteinExistence type="inferred from homology"/>
<accession>A0A0P1LIE9</accession>
<dbReference type="InterPro" id="IPR044068">
    <property type="entry name" value="CB"/>
</dbReference>
<dbReference type="GO" id="GO:0006313">
    <property type="term" value="P:DNA transposition"/>
    <property type="evidence" value="ECO:0007669"/>
    <property type="project" value="UniProtKB-UniRule"/>
</dbReference>
<evidence type="ECO:0000313" key="14">
    <source>
        <dbReference type="EMBL" id="CUS77503.1"/>
    </source>
</evidence>
<evidence type="ECO:0000313" key="16">
    <source>
        <dbReference type="Proteomes" id="UP000182011"/>
    </source>
</evidence>
<accession>A0A0S4ND73</accession>
<evidence type="ECO:0000256" key="1">
    <source>
        <dbReference type="ARBA" id="ARBA00004496"/>
    </source>
</evidence>
<dbReference type="InterPro" id="IPR002104">
    <property type="entry name" value="Integrase_catalytic"/>
</dbReference>
<keyword evidence="5 11" id="KW-0132">Cell division</keyword>
<organism evidence="15 16">
    <name type="scientific">Candidatus Kryptonium thompsonii</name>
    <dbReference type="NCBI Taxonomy" id="1633631"/>
    <lineage>
        <taxon>Bacteria</taxon>
        <taxon>Pseudomonadati</taxon>
        <taxon>Candidatus Kryptoniota</taxon>
        <taxon>Candidatus Kryptonium</taxon>
    </lineage>
</organism>
<reference evidence="14 17" key="2">
    <citation type="submission" date="2015-11" db="EMBL/GenBank/DDBJ databases">
        <authorList>
            <person name="Varghese N."/>
        </authorList>
    </citation>
    <scope>NUCLEOTIDE SEQUENCE [LARGE SCALE GENOMIC DNA]</scope>
    <source>
        <strain evidence="14 17">JGI-8</strain>
    </source>
</reference>
<dbReference type="EMBL" id="CZVI01000001">
    <property type="protein sequence ID" value="CUS77503.1"/>
    <property type="molecule type" value="Genomic_DNA"/>
</dbReference>
<dbReference type="EMBL" id="FAOP01000012">
    <property type="protein sequence ID" value="CUU09040.1"/>
    <property type="molecule type" value="Genomic_DNA"/>
</dbReference>
<evidence type="ECO:0000256" key="6">
    <source>
        <dbReference type="ARBA" id="ARBA00022829"/>
    </source>
</evidence>
<accession>A0A0P1LVU2</accession>
<dbReference type="NCBIfam" id="NF040815">
    <property type="entry name" value="recomb_XerA_Arch"/>
    <property type="match status" value="1"/>
</dbReference>
<dbReference type="PROSITE" id="PS51900">
    <property type="entry name" value="CB"/>
    <property type="match status" value="1"/>
</dbReference>
<dbReference type="Pfam" id="PF00589">
    <property type="entry name" value="Phage_integrase"/>
    <property type="match status" value="1"/>
</dbReference>
<accession>A0A0P1LNV7</accession>
<accession>A0A0P1MDU3</accession>
<dbReference type="GO" id="GO:0005737">
    <property type="term" value="C:cytoplasm"/>
    <property type="evidence" value="ECO:0007669"/>
    <property type="project" value="UniProtKB-SubCell"/>
</dbReference>
<dbReference type="GO" id="GO:0003677">
    <property type="term" value="F:DNA binding"/>
    <property type="evidence" value="ECO:0007669"/>
    <property type="project" value="UniProtKB-UniRule"/>
</dbReference>
<dbReference type="InterPro" id="IPR010998">
    <property type="entry name" value="Integrase_recombinase_N"/>
</dbReference>
<dbReference type="Proteomes" id="UP000182011">
    <property type="component" value="Unassembled WGS sequence"/>
</dbReference>
<dbReference type="InterPro" id="IPR004107">
    <property type="entry name" value="Integrase_SAM-like_N"/>
</dbReference>
<keyword evidence="4 11" id="KW-0963">Cytoplasm</keyword>
<evidence type="ECO:0000313" key="15">
    <source>
        <dbReference type="EMBL" id="CUU09040.1"/>
    </source>
</evidence>
<feature type="domain" description="Tyr recombinase" evidence="12">
    <location>
        <begin position="127"/>
        <end position="310"/>
    </location>
</feature>
<dbReference type="GO" id="GO:0051301">
    <property type="term" value="P:cell division"/>
    <property type="evidence" value="ECO:0007669"/>
    <property type="project" value="UniProtKB-KW"/>
</dbReference>
<feature type="active site" evidence="11">
    <location>
        <position position="191"/>
    </location>
</feature>
<dbReference type="GO" id="GO:0007059">
    <property type="term" value="P:chromosome segregation"/>
    <property type="evidence" value="ECO:0007669"/>
    <property type="project" value="UniProtKB-UniRule"/>
</dbReference>
<dbReference type="NCBIfam" id="TIGR02225">
    <property type="entry name" value="recomb_XerD"/>
    <property type="match status" value="1"/>
</dbReference>
<keyword evidence="17" id="KW-1185">Reference proteome</keyword>
<evidence type="ECO:0000256" key="10">
    <source>
        <dbReference type="ARBA" id="ARBA00023306"/>
    </source>
</evidence>
<accession>A0A0P1LZG3</accession>
<dbReference type="OrthoDB" id="9801717at2"/>
<keyword evidence="6 11" id="KW-0159">Chromosome partition</keyword>
<dbReference type="STRING" id="1633631.GCA_001442925_02247"/>
<dbReference type="PROSITE" id="PS51898">
    <property type="entry name" value="TYR_RECOMBINASE"/>
    <property type="match status" value="1"/>
</dbReference>
<keyword evidence="8 11" id="KW-0238">DNA-binding</keyword>
<dbReference type="Proteomes" id="UP000182200">
    <property type="component" value="Unassembled WGS sequence"/>
</dbReference>
<comment type="similarity">
    <text evidence="2 11">Belongs to the 'phage' integrase family. XerD subfamily.</text>
</comment>
<feature type="domain" description="Core-binding (CB)" evidence="13">
    <location>
        <begin position="20"/>
        <end position="106"/>
    </location>
</feature>
<dbReference type="Pfam" id="PF02899">
    <property type="entry name" value="Phage_int_SAM_1"/>
    <property type="match status" value="1"/>
</dbReference>
<accession>A0A0P1L927</accession>
<gene>
    <name evidence="11" type="primary">xerD</name>
    <name evidence="15" type="ORF">JGI4_02254</name>
    <name evidence="14" type="ORF">JGI8_00130</name>
</gene>
<evidence type="ECO:0000256" key="7">
    <source>
        <dbReference type="ARBA" id="ARBA00022908"/>
    </source>
</evidence>
<feature type="active site" description="O-(3'-phospho-DNA)-tyrosine intermediate" evidence="11">
    <location>
        <position position="297"/>
    </location>
</feature>
<dbReference type="InterPro" id="IPR011010">
    <property type="entry name" value="DNA_brk_join_enz"/>
</dbReference>
<feature type="active site" evidence="11">
    <location>
        <position position="265"/>
    </location>
</feature>
<dbReference type="PANTHER" id="PTHR30349:SF81">
    <property type="entry name" value="TYROSINE RECOMBINASE XERC"/>
    <property type="match status" value="1"/>
</dbReference>
<keyword evidence="9 11" id="KW-0233">DNA recombination</keyword>
<evidence type="ECO:0000256" key="11">
    <source>
        <dbReference type="HAMAP-Rule" id="MF_01807"/>
    </source>
</evidence>
<evidence type="ECO:0000256" key="8">
    <source>
        <dbReference type="ARBA" id="ARBA00023125"/>
    </source>
</evidence>
<evidence type="ECO:0000256" key="3">
    <source>
        <dbReference type="ARBA" id="ARBA00015810"/>
    </source>
</evidence>
<dbReference type="Gene3D" id="1.10.150.130">
    <property type="match status" value="1"/>
</dbReference>
<evidence type="ECO:0000259" key="13">
    <source>
        <dbReference type="PROSITE" id="PS51900"/>
    </source>
</evidence>
<dbReference type="HAMAP" id="MF_01807">
    <property type="entry name" value="Recomb_XerD"/>
    <property type="match status" value="1"/>
</dbReference>
<dbReference type="InterPro" id="IPR011932">
    <property type="entry name" value="Recomb_XerD"/>
</dbReference>
<dbReference type="InterPro" id="IPR013762">
    <property type="entry name" value="Integrase-like_cat_sf"/>
</dbReference>
<comment type="subcellular location">
    <subcellularLocation>
        <location evidence="1 11">Cytoplasm</location>
    </subcellularLocation>
</comment>
<accession>A0A0P1P663</accession>
<dbReference type="InterPro" id="IPR023009">
    <property type="entry name" value="Tyrosine_recombinase_XerC/XerD"/>
</dbReference>
<keyword evidence="7 11" id="KW-0229">DNA integration</keyword>
<evidence type="ECO:0000256" key="4">
    <source>
        <dbReference type="ARBA" id="ARBA00022490"/>
    </source>
</evidence>
<dbReference type="Gene3D" id="1.10.443.10">
    <property type="entry name" value="Intergrase catalytic core"/>
    <property type="match status" value="1"/>
</dbReference>
<feature type="active site" evidence="11">
    <location>
        <position position="288"/>
    </location>
</feature>
<accession>A0A0N7MRT2</accession>
<evidence type="ECO:0000256" key="5">
    <source>
        <dbReference type="ARBA" id="ARBA00022618"/>
    </source>
</evidence>
<reference evidence="15 16" key="1">
    <citation type="submission" date="2015-11" db="EMBL/GenBank/DDBJ databases">
        <authorList>
            <person name="Zhang Y."/>
            <person name="Guo Z."/>
        </authorList>
    </citation>
    <scope>NUCLEOTIDE SEQUENCE [LARGE SCALE GENOMIC DNA]</scope>
    <source>
        <strain evidence="15">JGI-4</strain>
    </source>
</reference>
<accession>A0A0P1NX44</accession>
<dbReference type="CDD" id="cd00798">
    <property type="entry name" value="INT_XerDC_C"/>
    <property type="match status" value="1"/>
</dbReference>
<evidence type="ECO:0000256" key="9">
    <source>
        <dbReference type="ARBA" id="ARBA00023172"/>
    </source>
</evidence>
<protein>
    <recommendedName>
        <fullName evidence="3 11">Tyrosine recombinase XerD</fullName>
    </recommendedName>
</protein>
<accession>A0A0P1MPF8</accession>
<dbReference type="SUPFAM" id="SSF56349">
    <property type="entry name" value="DNA breaking-rejoining enzymes"/>
    <property type="match status" value="1"/>
</dbReference>
<evidence type="ECO:0000313" key="17">
    <source>
        <dbReference type="Proteomes" id="UP000182200"/>
    </source>
</evidence>
<evidence type="ECO:0000259" key="12">
    <source>
        <dbReference type="PROSITE" id="PS51898"/>
    </source>
</evidence>
<dbReference type="InterPro" id="IPR050090">
    <property type="entry name" value="Tyrosine_recombinase_XerCD"/>
</dbReference>
<dbReference type="PANTHER" id="PTHR30349">
    <property type="entry name" value="PHAGE INTEGRASE-RELATED"/>
    <property type="match status" value="1"/>
</dbReference>
<feature type="active site" evidence="11">
    <location>
        <position position="262"/>
    </location>
</feature>
<dbReference type="HAMAP" id="MF_01808">
    <property type="entry name" value="Recomb_XerC_XerD"/>
    <property type="match status" value="1"/>
</dbReference>
<dbReference type="GO" id="GO:0009037">
    <property type="term" value="F:tyrosine-based site-specific recombinase activity"/>
    <property type="evidence" value="ECO:0007669"/>
    <property type="project" value="UniProtKB-UniRule"/>
</dbReference>
<sequence>MSQVDEKYVFDRALLKIKNNNWRRFLTHFLRSVEIEKGYSKNTVESYSIDLARYISFLEDRGIEHPDRVSEELIREYIHALGMAGLSPSSISRNIASIRTFHKFLLLESYSKNYPVENIESPKTRRKLPEVLSIDEVSSLLEQPDVSTPIGLRDKALLELMYATGVRVSELINLRQIDLLFDMEIIRVFGKGSKERLVPIGKVAIKWVREYQLKVRPKLVKIGSGDFLFLSRLGRKLTRMSVYKIVKKYASMAGIKKEIHPHTLRHSFATHLLEGGSDLRSVQEMLGHASITTTQIYTHISNETLKEIYRLYHPRAI</sequence>
<comment type="function">
    <text evidence="11">Site-specific tyrosine recombinase, which acts by catalyzing the cutting and rejoining of the recombining DNA molecules. The XerC-XerD complex is essential to convert dimers of the bacterial chromosome into monomers to permit their segregation at cell division. It also contributes to the segregational stability of plasmids.</text>
</comment>
<dbReference type="AlphaFoldDB" id="A0A0P1LVU2"/>
<dbReference type="RefSeq" id="WP_082349307.1">
    <property type="nucleotide sequence ID" value="NZ_CZVI01000001.1"/>
</dbReference>